<dbReference type="SUPFAM" id="SSF82185">
    <property type="entry name" value="Histone H3 K4-specific methyltransferase SET7/9 N-terminal domain"/>
    <property type="match status" value="1"/>
</dbReference>
<dbReference type="Proteomes" id="UP001500459">
    <property type="component" value="Unassembled WGS sequence"/>
</dbReference>
<evidence type="ECO:0000313" key="3">
    <source>
        <dbReference type="Proteomes" id="UP001500459"/>
    </source>
</evidence>
<proteinExistence type="predicted"/>
<feature type="chain" id="PRO_5046099839" description="Antitoxin component YwqK of YwqJK toxin-antitoxin module" evidence="1">
    <location>
        <begin position="22"/>
        <end position="392"/>
    </location>
</feature>
<dbReference type="EMBL" id="BAABCW010000001">
    <property type="protein sequence ID" value="GAA4108844.1"/>
    <property type="molecule type" value="Genomic_DNA"/>
</dbReference>
<evidence type="ECO:0008006" key="4">
    <source>
        <dbReference type="Google" id="ProtNLM"/>
    </source>
</evidence>
<feature type="signal peptide" evidence="1">
    <location>
        <begin position="1"/>
        <end position="21"/>
    </location>
</feature>
<gene>
    <name evidence="2" type="ORF">GCM10022393_05200</name>
</gene>
<organism evidence="2 3">
    <name type="scientific">Aquimarina addita</name>
    <dbReference type="NCBI Taxonomy" id="870485"/>
    <lineage>
        <taxon>Bacteria</taxon>
        <taxon>Pseudomonadati</taxon>
        <taxon>Bacteroidota</taxon>
        <taxon>Flavobacteriia</taxon>
        <taxon>Flavobacteriales</taxon>
        <taxon>Flavobacteriaceae</taxon>
        <taxon>Aquimarina</taxon>
    </lineage>
</organism>
<evidence type="ECO:0000256" key="1">
    <source>
        <dbReference type="SAM" id="SignalP"/>
    </source>
</evidence>
<dbReference type="RefSeq" id="WP_344924481.1">
    <property type="nucleotide sequence ID" value="NZ_BAABCW010000001.1"/>
</dbReference>
<protein>
    <recommendedName>
        <fullName evidence="4">Antitoxin component YwqK of YwqJK toxin-antitoxin module</fullName>
    </recommendedName>
</protein>
<reference evidence="3" key="1">
    <citation type="journal article" date="2019" name="Int. J. Syst. Evol. Microbiol.">
        <title>The Global Catalogue of Microorganisms (GCM) 10K type strain sequencing project: providing services to taxonomists for standard genome sequencing and annotation.</title>
        <authorList>
            <consortium name="The Broad Institute Genomics Platform"/>
            <consortium name="The Broad Institute Genome Sequencing Center for Infectious Disease"/>
            <person name="Wu L."/>
            <person name="Ma J."/>
        </authorList>
    </citation>
    <scope>NUCLEOTIDE SEQUENCE [LARGE SCALE GENOMIC DNA]</scope>
    <source>
        <strain evidence="3">JCM 17106</strain>
    </source>
</reference>
<keyword evidence="1" id="KW-0732">Signal</keyword>
<accession>A0ABP7XCD9</accession>
<evidence type="ECO:0000313" key="2">
    <source>
        <dbReference type="EMBL" id="GAA4108844.1"/>
    </source>
</evidence>
<dbReference type="Gene3D" id="3.90.930.1">
    <property type="match status" value="1"/>
</dbReference>
<keyword evidence="3" id="KW-1185">Reference proteome</keyword>
<sequence>MNYIYKGSTIVLMLFMQWLCAQEHILKDDTETQILSLYIDTDTTKTRSNMGFIRQTFENKHPEKIAIDTCFFNKEIGLDKEFYHQHKMRIEKTIDKQSKHYLIYNSNDLNKIKYKENYNQHLDKKLSISSTYKRYHYFPKTSIPLEGYFEMYDDSKPYNEITYEPTVYDEPTSKDWCGTPLMSRRYKSLRNAGGLFSEGLRNGKWVVFVDYRFAKTEEHYSKGIRDGLYIVYNKNNKILYQTKFIKGTGEERTYRKDGSIHTIKFYKNGKIDYSQPITHFYSNGQTAILYDYPNNIIKRFYKNGVIFSTQQTLQTNNHYVSHGTYKDYNRAGHLKSQKYYEYNRLINFITYDDKGRIETINSGNMTQHFKRGKLKKIQLYNDFKGQHQIINF</sequence>
<comment type="caution">
    <text evidence="2">The sequence shown here is derived from an EMBL/GenBank/DDBJ whole genome shotgun (WGS) entry which is preliminary data.</text>
</comment>
<name>A0ABP7XCD9_9FLAO</name>